<evidence type="ECO:0000256" key="5">
    <source>
        <dbReference type="ARBA" id="ARBA00023136"/>
    </source>
</evidence>
<evidence type="ECO:0000256" key="4">
    <source>
        <dbReference type="ARBA" id="ARBA00022989"/>
    </source>
</evidence>
<gene>
    <name evidence="7" type="ORF">F8O05_09115</name>
</gene>
<dbReference type="Proteomes" id="UP000433493">
    <property type="component" value="Unassembled WGS sequence"/>
</dbReference>
<evidence type="ECO:0000313" key="8">
    <source>
        <dbReference type="Proteomes" id="UP000433493"/>
    </source>
</evidence>
<dbReference type="InterPro" id="IPR005226">
    <property type="entry name" value="UPF0014_fam"/>
</dbReference>
<protein>
    <submittedName>
        <fullName evidence="7">ABC transporter permease</fullName>
    </submittedName>
</protein>
<dbReference type="Pfam" id="PF03649">
    <property type="entry name" value="UPF0014"/>
    <property type="match status" value="1"/>
</dbReference>
<evidence type="ECO:0000256" key="3">
    <source>
        <dbReference type="ARBA" id="ARBA00022692"/>
    </source>
</evidence>
<feature type="transmembrane region" description="Helical" evidence="6">
    <location>
        <begin position="47"/>
        <end position="64"/>
    </location>
</feature>
<evidence type="ECO:0000256" key="1">
    <source>
        <dbReference type="ARBA" id="ARBA00004141"/>
    </source>
</evidence>
<organism evidence="7 8">
    <name type="scientific">Gulosibacter chungangensis</name>
    <dbReference type="NCBI Taxonomy" id="979746"/>
    <lineage>
        <taxon>Bacteria</taxon>
        <taxon>Bacillati</taxon>
        <taxon>Actinomycetota</taxon>
        <taxon>Actinomycetes</taxon>
        <taxon>Micrococcales</taxon>
        <taxon>Microbacteriaceae</taxon>
        <taxon>Gulosibacter</taxon>
    </lineage>
</organism>
<dbReference type="PANTHER" id="PTHR30028">
    <property type="entry name" value="UPF0014 INNER MEMBRANE PROTEIN YBBM-RELATED"/>
    <property type="match status" value="1"/>
</dbReference>
<accession>A0A7J5BAF1</accession>
<name>A0A7J5BAF1_9MICO</name>
<sequence>MALLAAGILWRARVPLGWEPVIAVVRAGIQLALLAVILSVMMTELGWVFLWLGVMLAIAVFTSARRIGRSARVVLGVALALTAGVAAAIGTAFVSGAVDLGPQYLLAVGGIIIGNSMNVTTLSARRLQEQLADHRGEVEGWLALGATNRQATARFRALASKLSLIPSIDQTKTTGLVTLPGAFTGAVFAGASPLEAGLFQLVVLAGILLSASLASIIINEVLGSPSQVPAAVE</sequence>
<keyword evidence="5 6" id="KW-0472">Membrane</keyword>
<evidence type="ECO:0000256" key="6">
    <source>
        <dbReference type="SAM" id="Phobius"/>
    </source>
</evidence>
<feature type="transmembrane region" description="Helical" evidence="6">
    <location>
        <begin position="104"/>
        <end position="124"/>
    </location>
</feature>
<feature type="transmembrane region" description="Helical" evidence="6">
    <location>
        <begin position="73"/>
        <end position="98"/>
    </location>
</feature>
<feature type="transmembrane region" description="Helical" evidence="6">
    <location>
        <begin position="198"/>
        <end position="218"/>
    </location>
</feature>
<comment type="caution">
    <text evidence="7">The sequence shown here is derived from an EMBL/GenBank/DDBJ whole genome shotgun (WGS) entry which is preliminary data.</text>
</comment>
<dbReference type="EMBL" id="WBKB01000005">
    <property type="protein sequence ID" value="KAB1642755.1"/>
    <property type="molecule type" value="Genomic_DNA"/>
</dbReference>
<keyword evidence="4 6" id="KW-1133">Transmembrane helix</keyword>
<reference evidence="7 8" key="1">
    <citation type="submission" date="2019-09" db="EMBL/GenBank/DDBJ databases">
        <title>Phylogeny of genus Pseudoclavibacter and closely related genus.</title>
        <authorList>
            <person name="Li Y."/>
        </authorList>
    </citation>
    <scope>NUCLEOTIDE SEQUENCE [LARGE SCALE GENOMIC DNA]</scope>
    <source>
        <strain evidence="7 8">KCTC 13959</strain>
    </source>
</reference>
<keyword evidence="8" id="KW-1185">Reference proteome</keyword>
<evidence type="ECO:0000256" key="2">
    <source>
        <dbReference type="ARBA" id="ARBA00005268"/>
    </source>
</evidence>
<dbReference type="PANTHER" id="PTHR30028:SF0">
    <property type="entry name" value="PROTEIN ALUMINUM SENSITIVE 3"/>
    <property type="match status" value="1"/>
</dbReference>
<comment type="similarity">
    <text evidence="2">Belongs to the UPF0014 family.</text>
</comment>
<dbReference type="OrthoDB" id="3212530at2"/>
<keyword evidence="3 6" id="KW-0812">Transmembrane</keyword>
<feature type="transmembrane region" description="Helical" evidence="6">
    <location>
        <begin position="21"/>
        <end position="41"/>
    </location>
</feature>
<dbReference type="GO" id="GO:0005886">
    <property type="term" value="C:plasma membrane"/>
    <property type="evidence" value="ECO:0007669"/>
    <property type="project" value="TreeGrafter"/>
</dbReference>
<evidence type="ECO:0000313" key="7">
    <source>
        <dbReference type="EMBL" id="KAB1642755.1"/>
    </source>
</evidence>
<proteinExistence type="inferred from homology"/>
<comment type="subcellular location">
    <subcellularLocation>
        <location evidence="1">Membrane</location>
        <topology evidence="1">Multi-pass membrane protein</topology>
    </subcellularLocation>
</comment>
<dbReference type="AlphaFoldDB" id="A0A7J5BAF1"/>